<evidence type="ECO:0000256" key="1">
    <source>
        <dbReference type="ARBA" id="ARBA00023015"/>
    </source>
</evidence>
<dbReference type="InterPro" id="IPR036864">
    <property type="entry name" value="Zn2-C6_fun-type_DNA-bd_sf"/>
</dbReference>
<feature type="compositionally biased region" description="Polar residues" evidence="5">
    <location>
        <begin position="350"/>
        <end position="359"/>
    </location>
</feature>
<dbReference type="InterPro" id="IPR001138">
    <property type="entry name" value="Zn2Cys6_DnaBD"/>
</dbReference>
<evidence type="ECO:0000313" key="8">
    <source>
        <dbReference type="Proteomes" id="UP000775547"/>
    </source>
</evidence>
<feature type="compositionally biased region" description="Basic and acidic residues" evidence="5">
    <location>
        <begin position="301"/>
        <end position="313"/>
    </location>
</feature>
<dbReference type="GO" id="GO:0008270">
    <property type="term" value="F:zinc ion binding"/>
    <property type="evidence" value="ECO:0007669"/>
    <property type="project" value="InterPro"/>
</dbReference>
<organism evidence="7 8">
    <name type="scientific">Asterophora parasitica</name>
    <dbReference type="NCBI Taxonomy" id="117018"/>
    <lineage>
        <taxon>Eukaryota</taxon>
        <taxon>Fungi</taxon>
        <taxon>Dikarya</taxon>
        <taxon>Basidiomycota</taxon>
        <taxon>Agaricomycotina</taxon>
        <taxon>Agaricomycetes</taxon>
        <taxon>Agaricomycetidae</taxon>
        <taxon>Agaricales</taxon>
        <taxon>Tricholomatineae</taxon>
        <taxon>Lyophyllaceae</taxon>
        <taxon>Asterophora</taxon>
    </lineage>
</organism>
<feature type="region of interest" description="Disordered" evidence="5">
    <location>
        <begin position="486"/>
        <end position="506"/>
    </location>
</feature>
<dbReference type="GO" id="GO:0003677">
    <property type="term" value="F:DNA binding"/>
    <property type="evidence" value="ECO:0007669"/>
    <property type="project" value="UniProtKB-KW"/>
</dbReference>
<feature type="compositionally biased region" description="Polar residues" evidence="5">
    <location>
        <begin position="189"/>
        <end position="199"/>
    </location>
</feature>
<dbReference type="PROSITE" id="PS50048">
    <property type="entry name" value="ZN2_CY6_FUNGAL_2"/>
    <property type="match status" value="1"/>
</dbReference>
<feature type="compositionally biased region" description="Polar residues" evidence="5">
    <location>
        <begin position="321"/>
        <end position="339"/>
    </location>
</feature>
<dbReference type="EMBL" id="JABCKV010000214">
    <property type="protein sequence ID" value="KAG5642127.1"/>
    <property type="molecule type" value="Genomic_DNA"/>
</dbReference>
<evidence type="ECO:0000256" key="2">
    <source>
        <dbReference type="ARBA" id="ARBA00023125"/>
    </source>
</evidence>
<dbReference type="AlphaFoldDB" id="A0A9P7G7I9"/>
<feature type="compositionally biased region" description="Basic and acidic residues" evidence="5">
    <location>
        <begin position="360"/>
        <end position="384"/>
    </location>
</feature>
<comment type="caution">
    <text evidence="7">The sequence shown here is derived from an EMBL/GenBank/DDBJ whole genome shotgun (WGS) entry which is preliminary data.</text>
</comment>
<keyword evidence="2" id="KW-0238">DNA-binding</keyword>
<proteinExistence type="predicted"/>
<keyword evidence="1" id="KW-0805">Transcription regulation</keyword>
<reference evidence="7" key="1">
    <citation type="submission" date="2020-07" db="EMBL/GenBank/DDBJ databases">
        <authorList>
            <person name="Nieuwenhuis M."/>
            <person name="Van De Peppel L.J.J."/>
        </authorList>
    </citation>
    <scope>NUCLEOTIDE SEQUENCE</scope>
    <source>
        <strain evidence="7">AP01</strain>
        <tissue evidence="7">Mycelium</tissue>
    </source>
</reference>
<dbReference type="Pfam" id="PF00172">
    <property type="entry name" value="Zn_clus"/>
    <property type="match status" value="1"/>
</dbReference>
<feature type="region of interest" description="Disordered" evidence="5">
    <location>
        <begin position="175"/>
        <end position="281"/>
    </location>
</feature>
<dbReference type="Proteomes" id="UP000775547">
    <property type="component" value="Unassembled WGS sequence"/>
</dbReference>
<protein>
    <recommendedName>
        <fullName evidence="6">Zn(2)-C6 fungal-type domain-containing protein</fullName>
    </recommendedName>
</protein>
<accession>A0A9P7G7I9</accession>
<feature type="compositionally biased region" description="Pro residues" evidence="5">
    <location>
        <begin position="69"/>
        <end position="79"/>
    </location>
</feature>
<evidence type="ECO:0000259" key="6">
    <source>
        <dbReference type="PROSITE" id="PS50048"/>
    </source>
</evidence>
<evidence type="ECO:0000256" key="3">
    <source>
        <dbReference type="ARBA" id="ARBA00023163"/>
    </source>
</evidence>
<feature type="compositionally biased region" description="Polar residues" evidence="5">
    <location>
        <begin position="271"/>
        <end position="281"/>
    </location>
</feature>
<dbReference type="SMART" id="SM00066">
    <property type="entry name" value="GAL4"/>
    <property type="match status" value="1"/>
</dbReference>
<dbReference type="OrthoDB" id="2399539at2759"/>
<feature type="region of interest" description="Disordered" evidence="5">
    <location>
        <begin position="1"/>
        <end position="100"/>
    </location>
</feature>
<keyword evidence="8" id="KW-1185">Reference proteome</keyword>
<keyword evidence="4" id="KW-0539">Nucleus</keyword>
<evidence type="ECO:0000313" key="7">
    <source>
        <dbReference type="EMBL" id="KAG5642127.1"/>
    </source>
</evidence>
<feature type="region of interest" description="Disordered" evidence="5">
    <location>
        <begin position="300"/>
        <end position="436"/>
    </location>
</feature>
<sequence>MDVFHDDASYLDWQSQAAHQSQSQAAHQSQSQSHHPPQPPPPLHQLYALPPQSWPDFAGTPDQFHQFHPPAPPPDPAPLPYSSFHSQTAPHFTPLDRPSGTSILRPPLILDRHTLAGTLDPATNIFYRSPEHPRLRTAQACEKCRTRKAKCSGEHPTCKRCITRGLVCEYAKEGRVRGPNKPKPKPTITPGSASASGSTHKSKEEARHKRSPSTSTPKHEGDDLLIPPAVSAASSSFDSLDHESGPSNSPSRHRRRNSERPRPRPQPLRLDSSNNTSASQFRVIQGPRSSEFLSMSQTFDVDARSSGEERSHSESGSGASNPPSAVSSTFDPAIHSSSPYAGAGGDHPIPNSSHGTISHSQEHNHNVHDNNHIHDHNTHIHDLIHTYTNNPPRHHAIPDLQYPQHPVSQPYDPLPSATHTQQQPPSHSEPGMHQDFIAGPAQQGLFDHYRHDGSDFAATAESSDSSSLVTLGVPRWSSERHTLVHSHSQPHLHARRPDYEQTQQQQAGPFSVGGMGMPGTMDMDMSGDMGLGTNGIGGVGVGHGGNAVDVRGIPHEGWTG</sequence>
<dbReference type="Gene3D" id="4.10.240.10">
    <property type="entry name" value="Zn(2)-C6 fungal-type DNA-binding domain"/>
    <property type="match status" value="1"/>
</dbReference>
<dbReference type="CDD" id="cd00067">
    <property type="entry name" value="GAL4"/>
    <property type="match status" value="1"/>
</dbReference>
<dbReference type="PRINTS" id="PR00755">
    <property type="entry name" value="AFLATOXINBRP"/>
</dbReference>
<dbReference type="PROSITE" id="PS00463">
    <property type="entry name" value="ZN2_CY6_FUNGAL_1"/>
    <property type="match status" value="1"/>
</dbReference>
<feature type="compositionally biased region" description="Low complexity" evidence="5">
    <location>
        <begin position="14"/>
        <end position="35"/>
    </location>
</feature>
<dbReference type="SUPFAM" id="SSF57701">
    <property type="entry name" value="Zn2/Cys6 DNA-binding domain"/>
    <property type="match status" value="1"/>
</dbReference>
<evidence type="ECO:0000256" key="4">
    <source>
        <dbReference type="ARBA" id="ARBA00023242"/>
    </source>
</evidence>
<reference evidence="7" key="2">
    <citation type="submission" date="2021-10" db="EMBL/GenBank/DDBJ databases">
        <title>Phylogenomics reveals ancestral predisposition of the termite-cultivated fungus Termitomyces towards a domesticated lifestyle.</title>
        <authorList>
            <person name="Auxier B."/>
            <person name="Grum-Grzhimaylo A."/>
            <person name="Cardenas M.E."/>
            <person name="Lodge J.D."/>
            <person name="Laessoe T."/>
            <person name="Pedersen O."/>
            <person name="Smith M.E."/>
            <person name="Kuyper T.W."/>
            <person name="Franco-Molano E.A."/>
            <person name="Baroni T.J."/>
            <person name="Aanen D.K."/>
        </authorList>
    </citation>
    <scope>NUCLEOTIDE SEQUENCE</scope>
    <source>
        <strain evidence="7">AP01</strain>
        <tissue evidence="7">Mycelium</tissue>
    </source>
</reference>
<keyword evidence="3" id="KW-0804">Transcription</keyword>
<feature type="domain" description="Zn(2)-C6 fungal-type" evidence="6">
    <location>
        <begin position="140"/>
        <end position="170"/>
    </location>
</feature>
<dbReference type="InterPro" id="IPR050675">
    <property type="entry name" value="OAF3"/>
</dbReference>
<dbReference type="PANTHER" id="PTHR31069">
    <property type="entry name" value="OLEATE-ACTIVATED TRANSCRIPTION FACTOR 1-RELATED"/>
    <property type="match status" value="1"/>
</dbReference>
<gene>
    <name evidence="7" type="ORF">DXG03_003577</name>
</gene>
<dbReference type="PANTHER" id="PTHR31069:SF32">
    <property type="entry name" value="ARGININE METABOLISM REGULATION PROTEIN II"/>
    <property type="match status" value="1"/>
</dbReference>
<dbReference type="GO" id="GO:0000981">
    <property type="term" value="F:DNA-binding transcription factor activity, RNA polymerase II-specific"/>
    <property type="evidence" value="ECO:0007669"/>
    <property type="project" value="InterPro"/>
</dbReference>
<evidence type="ECO:0000256" key="5">
    <source>
        <dbReference type="SAM" id="MobiDB-lite"/>
    </source>
</evidence>
<name>A0A9P7G7I9_9AGAR</name>
<feature type="compositionally biased region" description="Polar residues" evidence="5">
    <location>
        <begin position="417"/>
        <end position="426"/>
    </location>
</feature>